<accession>A0A644WWZ4</accession>
<dbReference type="InterPro" id="IPR024047">
    <property type="entry name" value="MM3350-like_sf"/>
</dbReference>
<dbReference type="Pfam" id="PF07929">
    <property type="entry name" value="PRiA4_ORF3"/>
    <property type="match status" value="1"/>
</dbReference>
<organism evidence="3">
    <name type="scientific">bioreactor metagenome</name>
    <dbReference type="NCBI Taxonomy" id="1076179"/>
    <lineage>
        <taxon>unclassified sequences</taxon>
        <taxon>metagenomes</taxon>
        <taxon>ecological metagenomes</taxon>
    </lineage>
</organism>
<feature type="domain" description="Plasmid pRiA4b Orf3-like" evidence="2">
    <location>
        <begin position="4"/>
        <end position="134"/>
    </location>
</feature>
<gene>
    <name evidence="3" type="ORF">SDC9_54529</name>
</gene>
<sequence>MHAYKFRITSDESDEFLREIDVLANQTFEDFHKTLVSTCKFAGNELASFYLCDNQWRKRREITLVDMNMADDDEDEKMSAPNIIMKDAKLNQVINDPHQKMIYVYDYLNMFTVNIELIKIGQADLTMHFPLITKEISDIIAPPTKLSRMVDEEEVFNEEELQGGEESSEEGDDENMTEEQFYNDDSSDF</sequence>
<feature type="region of interest" description="Disordered" evidence="1">
    <location>
        <begin position="154"/>
        <end position="189"/>
    </location>
</feature>
<dbReference type="InterPro" id="IPR012912">
    <property type="entry name" value="Plasmid_pRiA4b_Orf3-like"/>
</dbReference>
<dbReference type="AlphaFoldDB" id="A0A644WWZ4"/>
<name>A0A644WWZ4_9ZZZZ</name>
<proteinExistence type="predicted"/>
<evidence type="ECO:0000256" key="1">
    <source>
        <dbReference type="SAM" id="MobiDB-lite"/>
    </source>
</evidence>
<protein>
    <recommendedName>
        <fullName evidence="2">Plasmid pRiA4b Orf3-like domain-containing protein</fullName>
    </recommendedName>
</protein>
<dbReference type="Gene3D" id="3.10.290.30">
    <property type="entry name" value="MM3350-like"/>
    <property type="match status" value="1"/>
</dbReference>
<evidence type="ECO:0000259" key="2">
    <source>
        <dbReference type="Pfam" id="PF07929"/>
    </source>
</evidence>
<dbReference type="EMBL" id="VSSQ01001426">
    <property type="protein sequence ID" value="MPM08217.1"/>
    <property type="molecule type" value="Genomic_DNA"/>
</dbReference>
<dbReference type="SUPFAM" id="SSF159941">
    <property type="entry name" value="MM3350-like"/>
    <property type="match status" value="1"/>
</dbReference>
<comment type="caution">
    <text evidence="3">The sequence shown here is derived from an EMBL/GenBank/DDBJ whole genome shotgun (WGS) entry which is preliminary data.</text>
</comment>
<reference evidence="3" key="1">
    <citation type="submission" date="2019-08" db="EMBL/GenBank/DDBJ databases">
        <authorList>
            <person name="Kucharzyk K."/>
            <person name="Murdoch R.W."/>
            <person name="Higgins S."/>
            <person name="Loffler F."/>
        </authorList>
    </citation>
    <scope>NUCLEOTIDE SEQUENCE</scope>
</reference>
<evidence type="ECO:0000313" key="3">
    <source>
        <dbReference type="EMBL" id="MPM08217.1"/>
    </source>
</evidence>